<dbReference type="GO" id="GO:0005737">
    <property type="term" value="C:cytoplasm"/>
    <property type="evidence" value="ECO:0007669"/>
    <property type="project" value="TreeGrafter"/>
</dbReference>
<dbReference type="Gene3D" id="3.30.9.10">
    <property type="entry name" value="D-Amino Acid Oxidase, subunit A, domain 2"/>
    <property type="match status" value="1"/>
</dbReference>
<protein>
    <recommendedName>
        <fullName evidence="2">FAD dependent oxidoreductase domain-containing protein</fullName>
    </recommendedName>
</protein>
<dbReference type="EMBL" id="ATGG01000003">
    <property type="protein sequence ID" value="EPF93389.1"/>
    <property type="molecule type" value="Genomic_DNA"/>
</dbReference>
<name>A0A829HM69_9GAMM</name>
<dbReference type="GO" id="GO:0016491">
    <property type="term" value="F:oxidoreductase activity"/>
    <property type="evidence" value="ECO:0007669"/>
    <property type="project" value="UniProtKB-KW"/>
</dbReference>
<comment type="caution">
    <text evidence="3">The sequence shown here is derived from an EMBL/GenBank/DDBJ whole genome shotgun (WGS) entry which is preliminary data.</text>
</comment>
<dbReference type="AlphaFoldDB" id="A0A829HM69"/>
<dbReference type="InterPro" id="IPR036188">
    <property type="entry name" value="FAD/NAD-bd_sf"/>
</dbReference>
<dbReference type="Pfam" id="PF01266">
    <property type="entry name" value="DAO"/>
    <property type="match status" value="1"/>
</dbReference>
<proteinExistence type="predicted"/>
<dbReference type="Proteomes" id="UP000014523">
    <property type="component" value="Unassembled WGS sequence"/>
</dbReference>
<reference evidence="3 4" key="1">
    <citation type="submission" date="2013-06" db="EMBL/GenBank/DDBJ databases">
        <title>The Genome Sequence of Acinetobacter gyllenbergii CIP 110306.</title>
        <authorList>
            <consortium name="The Broad Institute Genome Sequencing Platform"/>
            <consortium name="The Broad Institute Genome Sequencing Center for Infectious Disease"/>
            <person name="Cerqueira G."/>
            <person name="Feldgarden M."/>
            <person name="Courvalin P."/>
            <person name="Perichon B."/>
            <person name="Grillot-Courvalin C."/>
            <person name="Clermont D."/>
            <person name="Rocha E."/>
            <person name="Yoon E.-J."/>
            <person name="Nemec A."/>
            <person name="Young S.K."/>
            <person name="Zeng Q."/>
            <person name="Gargeya S."/>
            <person name="Fitzgerald M."/>
            <person name="Abouelleil A."/>
            <person name="Alvarado L."/>
            <person name="Berlin A.M."/>
            <person name="Chapman S.B."/>
            <person name="Dewar J."/>
            <person name="Goldberg J."/>
            <person name="Griggs A."/>
            <person name="Gujja S."/>
            <person name="Hansen M."/>
            <person name="Howarth C."/>
            <person name="Imamovic A."/>
            <person name="Larimer J."/>
            <person name="McCowan C."/>
            <person name="Murphy C."/>
            <person name="Pearson M."/>
            <person name="Priest M."/>
            <person name="Roberts A."/>
            <person name="Saif S."/>
            <person name="Shea T."/>
            <person name="Sykes S."/>
            <person name="Wortman J."/>
            <person name="Nusbaum C."/>
            <person name="Birren B."/>
        </authorList>
    </citation>
    <scope>NUCLEOTIDE SEQUENCE [LARGE SCALE GENOMIC DNA]</scope>
    <source>
        <strain evidence="3 4">CIP 110306</strain>
    </source>
</reference>
<evidence type="ECO:0000259" key="2">
    <source>
        <dbReference type="Pfam" id="PF01266"/>
    </source>
</evidence>
<evidence type="ECO:0000313" key="4">
    <source>
        <dbReference type="Proteomes" id="UP000014523"/>
    </source>
</evidence>
<evidence type="ECO:0000313" key="3">
    <source>
        <dbReference type="EMBL" id="EPF93389.1"/>
    </source>
</evidence>
<keyword evidence="4" id="KW-1185">Reference proteome</keyword>
<dbReference type="Gene3D" id="3.50.50.60">
    <property type="entry name" value="FAD/NAD(P)-binding domain"/>
    <property type="match status" value="1"/>
</dbReference>
<dbReference type="PRINTS" id="PR00469">
    <property type="entry name" value="PNDRDTASEII"/>
</dbReference>
<sequence>MITSTTDLLKESLILPNSLWAETAIKLIDKKKLVENLETEVLIIGSGFTGLSAAIHLAEQGINSVVLDASEPGWGASGRNNGQVIAGLKQDPDIIESIYPGKLGRKMVDFSSNAPTVVFNLIKKYGINCNAVNKGWIQPAFTKKGEKAVLHRAKVWEERGVNTEIIEGNDLNKLLGTSKYHIGWVDPRGGSIQPFSYARGLANVAQSLGVKIYCDSKVLELVNRNGLWVVKTENGSVKAPKIIIATGAYAENLVKNLDKSIVPVRTAQVATKIIPESIREFILPKGHVSSDTRELLTSFRLSPDGRLVMGGSGATAGLDHSKIVGYLHQSGEELFGKNIKLEWDYAWSGYFAVTTDHLPHIHEPQHNMYISVGCNGRGIAISTCLGIELAKRALGQLVTELPIPVSKIKPIAFHEFRSVGVKVATIFKRFQDRLDS</sequence>
<dbReference type="InterPro" id="IPR006076">
    <property type="entry name" value="FAD-dep_OxRdtase"/>
</dbReference>
<feature type="domain" description="FAD dependent oxidoreductase" evidence="2">
    <location>
        <begin position="41"/>
        <end position="391"/>
    </location>
</feature>
<keyword evidence="1" id="KW-0560">Oxidoreductase</keyword>
<organism evidence="3 4">
    <name type="scientific">Acinetobacter gyllenbergii CIP 110306 = MTCC 11365</name>
    <dbReference type="NCBI Taxonomy" id="1217657"/>
    <lineage>
        <taxon>Bacteria</taxon>
        <taxon>Pseudomonadati</taxon>
        <taxon>Pseudomonadota</taxon>
        <taxon>Gammaproteobacteria</taxon>
        <taxon>Moraxellales</taxon>
        <taxon>Moraxellaceae</taxon>
        <taxon>Acinetobacter</taxon>
    </lineage>
</organism>
<evidence type="ECO:0000256" key="1">
    <source>
        <dbReference type="ARBA" id="ARBA00023002"/>
    </source>
</evidence>
<gene>
    <name evidence="3" type="ORF">F957_00185</name>
</gene>
<dbReference type="SUPFAM" id="SSF51905">
    <property type="entry name" value="FAD/NAD(P)-binding domain"/>
    <property type="match status" value="1"/>
</dbReference>
<dbReference type="PANTHER" id="PTHR13847:SF281">
    <property type="entry name" value="FAD DEPENDENT OXIDOREDUCTASE DOMAIN-CONTAINING PROTEIN"/>
    <property type="match status" value="1"/>
</dbReference>
<accession>A0A829HM69</accession>
<dbReference type="PANTHER" id="PTHR13847">
    <property type="entry name" value="SARCOSINE DEHYDROGENASE-RELATED"/>
    <property type="match status" value="1"/>
</dbReference>